<evidence type="ECO:0000259" key="7">
    <source>
        <dbReference type="Pfam" id="PF19354"/>
    </source>
</evidence>
<gene>
    <name evidence="8" type="ORF">GIY30_11195</name>
</gene>
<keyword evidence="8" id="KW-0067">ATP-binding</keyword>
<feature type="transmembrane region" description="Helical" evidence="5">
    <location>
        <begin position="132"/>
        <end position="158"/>
    </location>
</feature>
<reference evidence="8 9" key="1">
    <citation type="submission" date="2019-11" db="EMBL/GenBank/DDBJ databases">
        <title>Gordonia sp. nov., a novel actinobacterium isolated from mangrove soil in Hainan.</title>
        <authorList>
            <person name="Huang X."/>
            <person name="Xie Y."/>
            <person name="Chu X."/>
            <person name="Xiao K."/>
        </authorList>
    </citation>
    <scope>NUCLEOTIDE SEQUENCE [LARGE SCALE GENOMIC DNA]</scope>
    <source>
        <strain evidence="8 9">HNM0687</strain>
    </source>
</reference>
<dbReference type="Proteomes" id="UP000475545">
    <property type="component" value="Unassembled WGS sequence"/>
</dbReference>
<feature type="region of interest" description="Disordered" evidence="4">
    <location>
        <begin position="1"/>
        <end position="23"/>
    </location>
</feature>
<evidence type="ECO:0000313" key="9">
    <source>
        <dbReference type="Proteomes" id="UP000475545"/>
    </source>
</evidence>
<protein>
    <submittedName>
        <fullName evidence="8">ATP-binding protein</fullName>
    </submittedName>
</protein>
<dbReference type="AlphaFoldDB" id="A0A6L7GTB3"/>
<name>A0A6L7GTB3_9ACTN</name>
<dbReference type="Pfam" id="PF02518">
    <property type="entry name" value="HATPase_c"/>
    <property type="match status" value="1"/>
</dbReference>
<evidence type="ECO:0000256" key="2">
    <source>
        <dbReference type="ARBA" id="ARBA00022777"/>
    </source>
</evidence>
<keyword evidence="1" id="KW-0808">Transferase</keyword>
<feature type="transmembrane region" description="Helical" evidence="5">
    <location>
        <begin position="170"/>
        <end position="189"/>
    </location>
</feature>
<keyword evidence="5" id="KW-1133">Transmembrane helix</keyword>
<dbReference type="InterPro" id="IPR036890">
    <property type="entry name" value="HATPase_C_sf"/>
</dbReference>
<comment type="caution">
    <text evidence="8">The sequence shown here is derived from an EMBL/GenBank/DDBJ whole genome shotgun (WGS) entry which is preliminary data.</text>
</comment>
<evidence type="ECO:0000256" key="1">
    <source>
        <dbReference type="ARBA" id="ARBA00022679"/>
    </source>
</evidence>
<feature type="transmembrane region" description="Helical" evidence="5">
    <location>
        <begin position="91"/>
        <end position="112"/>
    </location>
</feature>
<dbReference type="InterPro" id="IPR050482">
    <property type="entry name" value="Sensor_HK_TwoCompSys"/>
</dbReference>
<dbReference type="SUPFAM" id="SSF55874">
    <property type="entry name" value="ATPase domain of HSP90 chaperone/DNA topoisomerase II/histidine kinase"/>
    <property type="match status" value="1"/>
</dbReference>
<proteinExistence type="predicted"/>
<feature type="transmembrane region" description="Helical" evidence="5">
    <location>
        <begin position="65"/>
        <end position="84"/>
    </location>
</feature>
<dbReference type="GO" id="GO:0000160">
    <property type="term" value="P:phosphorelay signal transduction system"/>
    <property type="evidence" value="ECO:0007669"/>
    <property type="project" value="UniProtKB-KW"/>
</dbReference>
<keyword evidence="8" id="KW-0547">Nucleotide-binding</keyword>
<organism evidence="8 9">
    <name type="scientific">Gordonia mangrovi</name>
    <dbReference type="NCBI Taxonomy" id="2665643"/>
    <lineage>
        <taxon>Bacteria</taxon>
        <taxon>Bacillati</taxon>
        <taxon>Actinomycetota</taxon>
        <taxon>Actinomycetes</taxon>
        <taxon>Mycobacteriales</taxon>
        <taxon>Gordoniaceae</taxon>
        <taxon>Gordonia</taxon>
    </lineage>
</organism>
<sequence>MGRAHMAATADRPPSRSAQLATAADTDPVGPLWRGAQLFRLVSYCYALGFQIAINDDLLHRGTTWVLFGVLTVWTGAGGVAYFVGFGRNRYWVSADVAIACVMMLSTSYVATESWALDNQSWPTTLWAVNSVISVALLAGPVWGIGSGLLVGGTSAFVKGAFDLNFGRNATILIIVATGMAVGLAAVIARRAQEALARAAGIAAATEERERLSREVHDGVLQVLALIARRGREIGGETTQLAELAGEQEHALRRLVSGVADDIGVGGSTVDLAAQLRALAADRISVSAPGTAVEVAANVATEITSAVINALDNVARHAGSGAHAFVLLEDLGDQLVVSIRDDGVGIAPGRLAQAQRQGRMGISTSIVGRIESIGGTAALECAPEGGTEWELTIPVDGRGDGTTDAERDG</sequence>
<dbReference type="GO" id="GO:0016301">
    <property type="term" value="F:kinase activity"/>
    <property type="evidence" value="ECO:0007669"/>
    <property type="project" value="UniProtKB-KW"/>
</dbReference>
<dbReference type="InterPro" id="IPR003594">
    <property type="entry name" value="HATPase_dom"/>
</dbReference>
<dbReference type="PANTHER" id="PTHR24421:SF61">
    <property type="entry name" value="OXYGEN SENSOR HISTIDINE KINASE NREB"/>
    <property type="match status" value="1"/>
</dbReference>
<evidence type="ECO:0000313" key="8">
    <source>
        <dbReference type="EMBL" id="MXP21915.1"/>
    </source>
</evidence>
<dbReference type="EMBL" id="WMBR01000002">
    <property type="protein sequence ID" value="MXP21915.1"/>
    <property type="molecule type" value="Genomic_DNA"/>
</dbReference>
<keyword evidence="3" id="KW-0902">Two-component regulatory system</keyword>
<accession>A0A6L7GTB3</accession>
<evidence type="ECO:0000256" key="3">
    <source>
        <dbReference type="ARBA" id="ARBA00023012"/>
    </source>
</evidence>
<dbReference type="InterPro" id="IPR045975">
    <property type="entry name" value="DUF5931"/>
</dbReference>
<evidence type="ECO:0000256" key="4">
    <source>
        <dbReference type="SAM" id="MobiDB-lite"/>
    </source>
</evidence>
<evidence type="ECO:0000256" key="5">
    <source>
        <dbReference type="SAM" id="Phobius"/>
    </source>
</evidence>
<evidence type="ECO:0000259" key="6">
    <source>
        <dbReference type="Pfam" id="PF02518"/>
    </source>
</evidence>
<keyword evidence="5" id="KW-0812">Transmembrane</keyword>
<feature type="domain" description="DUF5931" evidence="7">
    <location>
        <begin position="31"/>
        <end position="197"/>
    </location>
</feature>
<feature type="domain" description="Histidine kinase/HSP90-like ATPase" evidence="6">
    <location>
        <begin position="301"/>
        <end position="396"/>
    </location>
</feature>
<keyword evidence="2" id="KW-0418">Kinase</keyword>
<dbReference type="GO" id="GO:0005524">
    <property type="term" value="F:ATP binding"/>
    <property type="evidence" value="ECO:0007669"/>
    <property type="project" value="UniProtKB-KW"/>
</dbReference>
<dbReference type="Gene3D" id="3.30.565.10">
    <property type="entry name" value="Histidine kinase-like ATPase, C-terminal domain"/>
    <property type="match status" value="1"/>
</dbReference>
<dbReference type="NCBIfam" id="NF047322">
    <property type="entry name" value="HK_morpho_MacS"/>
    <property type="match status" value="1"/>
</dbReference>
<dbReference type="PANTHER" id="PTHR24421">
    <property type="entry name" value="NITRATE/NITRITE SENSOR PROTEIN NARX-RELATED"/>
    <property type="match status" value="1"/>
</dbReference>
<dbReference type="Pfam" id="PF19354">
    <property type="entry name" value="DUF5931"/>
    <property type="match status" value="1"/>
</dbReference>
<keyword evidence="9" id="KW-1185">Reference proteome</keyword>
<keyword evidence="5" id="KW-0472">Membrane</keyword>